<protein>
    <submittedName>
        <fullName evidence="2">Polyphosphate glucokinase</fullName>
    </submittedName>
</protein>
<dbReference type="Pfam" id="PF00480">
    <property type="entry name" value="ROK"/>
    <property type="match status" value="1"/>
</dbReference>
<dbReference type="EMBL" id="BOMN01000077">
    <property type="protein sequence ID" value="GIE22464.1"/>
    <property type="molecule type" value="Genomic_DNA"/>
</dbReference>
<dbReference type="RefSeq" id="WP_203839554.1">
    <property type="nucleotide sequence ID" value="NZ_BAAATV010000022.1"/>
</dbReference>
<keyword evidence="3" id="KW-1185">Reference proteome</keyword>
<dbReference type="Gene3D" id="3.30.420.40">
    <property type="match status" value="2"/>
</dbReference>
<dbReference type="SUPFAM" id="SSF53067">
    <property type="entry name" value="Actin-like ATPase domain"/>
    <property type="match status" value="1"/>
</dbReference>
<name>A0ABQ3ZVA2_9ACTN</name>
<evidence type="ECO:0000256" key="1">
    <source>
        <dbReference type="ARBA" id="ARBA00006479"/>
    </source>
</evidence>
<dbReference type="PANTHER" id="PTHR18964:SF146">
    <property type="entry name" value="POLYPHOSPHATE GLUCOKINASE"/>
    <property type="match status" value="1"/>
</dbReference>
<comment type="similarity">
    <text evidence="1">Belongs to the ROK (NagC/XylR) family.</text>
</comment>
<proteinExistence type="inferred from homology"/>
<dbReference type="InterPro" id="IPR043129">
    <property type="entry name" value="ATPase_NBD"/>
</dbReference>
<reference evidence="2 3" key="1">
    <citation type="submission" date="2021-01" db="EMBL/GenBank/DDBJ databases">
        <title>Whole genome shotgun sequence of Actinoplanes humidus NBRC 14915.</title>
        <authorList>
            <person name="Komaki H."/>
            <person name="Tamura T."/>
        </authorList>
    </citation>
    <scope>NUCLEOTIDE SEQUENCE [LARGE SCALE GENOMIC DNA]</scope>
    <source>
        <strain evidence="2 3">NBRC 14915</strain>
    </source>
</reference>
<comment type="caution">
    <text evidence="2">The sequence shown here is derived from an EMBL/GenBank/DDBJ whole genome shotgun (WGS) entry which is preliminary data.</text>
</comment>
<sequence>MTILGIDIGGSGVKGAPVDTATGELLAERFRVPTPQPSDVTSVVEAVAEVAARFDGYERVGVTFPGVVVDGVTRTAANVDKSWLDAPAARLFTERLGKPVSVLNDADAAGVAEVAFGDHDQQGLVMMLTFGTGIGSALFLDGTLIPNTEFGHLEIDGKDAEVRASDRAREQDDLSWEKWSGRVQDYLRHVEMLLSPRLFIVGGGVSKKADKWLPLIEIRTPIVPATLLNNAGIIGAAVIAGQPAIAPEVH</sequence>
<evidence type="ECO:0000313" key="2">
    <source>
        <dbReference type="EMBL" id="GIE22464.1"/>
    </source>
</evidence>
<dbReference type="InterPro" id="IPR000600">
    <property type="entry name" value="ROK"/>
</dbReference>
<dbReference type="PANTHER" id="PTHR18964">
    <property type="entry name" value="ROK (REPRESSOR, ORF, KINASE) FAMILY"/>
    <property type="match status" value="1"/>
</dbReference>
<gene>
    <name evidence="2" type="ORF">Ahu01nite_055660</name>
</gene>
<evidence type="ECO:0000313" key="3">
    <source>
        <dbReference type="Proteomes" id="UP000603200"/>
    </source>
</evidence>
<organism evidence="2 3">
    <name type="scientific">Winogradskya humida</name>
    <dbReference type="NCBI Taxonomy" id="113566"/>
    <lineage>
        <taxon>Bacteria</taxon>
        <taxon>Bacillati</taxon>
        <taxon>Actinomycetota</taxon>
        <taxon>Actinomycetes</taxon>
        <taxon>Micromonosporales</taxon>
        <taxon>Micromonosporaceae</taxon>
        <taxon>Winogradskya</taxon>
    </lineage>
</organism>
<dbReference type="NCBIfam" id="NF045942">
    <property type="entry name" value="PolPhglucPhase"/>
    <property type="match status" value="1"/>
</dbReference>
<accession>A0ABQ3ZVA2</accession>
<dbReference type="Proteomes" id="UP000603200">
    <property type="component" value="Unassembled WGS sequence"/>
</dbReference>
<dbReference type="CDD" id="cd24058">
    <property type="entry name" value="ASKHA_NBD_ROK_PPGK"/>
    <property type="match status" value="1"/>
</dbReference>